<evidence type="ECO:0000313" key="4">
    <source>
        <dbReference type="Proteomes" id="UP001239994"/>
    </source>
</evidence>
<comment type="caution">
    <text evidence="3">The sequence shown here is derived from an EMBL/GenBank/DDBJ whole genome shotgun (WGS) entry which is preliminary data.</text>
</comment>
<organism evidence="3 4">
    <name type="scientific">Electrophorus voltai</name>
    <dbReference type="NCBI Taxonomy" id="2609070"/>
    <lineage>
        <taxon>Eukaryota</taxon>
        <taxon>Metazoa</taxon>
        <taxon>Chordata</taxon>
        <taxon>Craniata</taxon>
        <taxon>Vertebrata</taxon>
        <taxon>Euteleostomi</taxon>
        <taxon>Actinopterygii</taxon>
        <taxon>Neopterygii</taxon>
        <taxon>Teleostei</taxon>
        <taxon>Ostariophysi</taxon>
        <taxon>Gymnotiformes</taxon>
        <taxon>Gymnotoidei</taxon>
        <taxon>Gymnotidae</taxon>
        <taxon>Electrophorus</taxon>
    </lineage>
</organism>
<gene>
    <name evidence="3" type="ORF">P4O66_010080</name>
</gene>
<dbReference type="AlphaFoldDB" id="A0AAD8Z885"/>
<feature type="domain" description="DUF4708" evidence="2">
    <location>
        <begin position="2"/>
        <end position="191"/>
    </location>
</feature>
<keyword evidence="4" id="KW-1185">Reference proteome</keyword>
<dbReference type="PANTHER" id="PTHR28495">
    <property type="entry name" value="HYPOTHETICAL PROTEIN LOC100359752"/>
    <property type="match status" value="1"/>
</dbReference>
<sequence length="527" mass="57896">MCLSYSITARLAPNWNRAGQYLIAGKDFLSEAGKLIAVVLELSANETQLCVSVEVRTVRLPPAVVFGKSCFFYFVLCHKLEDFDVPPLVVKKFLSNKEAVLHNTVQNNWCYILPSMKRGQIISISRKMPQECPFRSYTELQNHWMTMYGYHLPLLNEDEVVYCSVYFKLLGEKLFTYPLSCIRTQPVQCFPRVDLQGALGSFMSDLRCQFENICGFPAQMTSKPCYHTIKLTIAPSQGFGALPANLTSKITSKLVLSQLPGGCPLGMVHHSQLPLSQPGGLSSLSQTIPTRRQGYIQIPSPNLEFSHQHGIDTRQLPSAGASLMPCSSPAALTSINPSQGLSQPTPSVPKLVPIFKNKSLSRHVNVTKILAEKQQKKGNMQGQHASRPGVKRPSSFSTSSSSSAPATNPPPFSGSGLDRVSLPFVKGHKGDSGVGISFPQQPLSQTLPQAMPEIPSNRGGDVFISHPKRPKVTIQDVDVIKYAKSNQLAKINVATLQAWLRGQGVTVRSKDKKEDLMSKVMQCLCEP</sequence>
<dbReference type="Proteomes" id="UP001239994">
    <property type="component" value="Unassembled WGS sequence"/>
</dbReference>
<feature type="region of interest" description="Disordered" evidence="1">
    <location>
        <begin position="372"/>
        <end position="424"/>
    </location>
</feature>
<proteinExistence type="predicted"/>
<dbReference type="PANTHER" id="PTHR28495:SF1">
    <property type="entry name" value="GENE, 17266-RELATED"/>
    <property type="match status" value="1"/>
</dbReference>
<feature type="compositionally biased region" description="Low complexity" evidence="1">
    <location>
        <begin position="393"/>
        <end position="406"/>
    </location>
</feature>
<evidence type="ECO:0000256" key="1">
    <source>
        <dbReference type="SAM" id="MobiDB-lite"/>
    </source>
</evidence>
<evidence type="ECO:0000259" key="2">
    <source>
        <dbReference type="Pfam" id="PF15813"/>
    </source>
</evidence>
<evidence type="ECO:0000313" key="3">
    <source>
        <dbReference type="EMBL" id="KAK1794878.1"/>
    </source>
</evidence>
<name>A0AAD8Z885_9TELE</name>
<protein>
    <recommendedName>
        <fullName evidence="2">DUF4708 domain-containing protein</fullName>
    </recommendedName>
</protein>
<reference evidence="3" key="1">
    <citation type="submission" date="2023-03" db="EMBL/GenBank/DDBJ databases">
        <title>Electrophorus voltai genome.</title>
        <authorList>
            <person name="Bian C."/>
        </authorList>
    </citation>
    <scope>NUCLEOTIDE SEQUENCE</scope>
    <source>
        <strain evidence="3">CB-2022</strain>
        <tissue evidence="3">Muscle</tissue>
    </source>
</reference>
<accession>A0AAD8Z885</accession>
<dbReference type="Pfam" id="PF15813">
    <property type="entry name" value="DUF4708"/>
    <property type="match status" value="1"/>
</dbReference>
<dbReference type="EMBL" id="JAROKS010000016">
    <property type="protein sequence ID" value="KAK1794878.1"/>
    <property type="molecule type" value="Genomic_DNA"/>
</dbReference>
<dbReference type="InterPro" id="IPR031643">
    <property type="entry name" value="DUF4708"/>
</dbReference>